<accession>A0A0F9D9F6</accession>
<sequence length="166" mass="19307">MSEPMSEEEYEDIRKWVGHWKGTTAEHVLYPPGSIGSMVANLLLETIRLRKCLDQIRCVIQSEVDIEEMLNVLERLSTSKKPEELEYDRRINRCHVCDKGFPAWCMADGKCAKCWKKEDATRRELLERVLSLLRSTRYCHTLPEITQQIHTHLNPETPKEPNNGGQ</sequence>
<dbReference type="EMBL" id="LAZR01029869">
    <property type="protein sequence ID" value="KKL58308.1"/>
    <property type="molecule type" value="Genomic_DNA"/>
</dbReference>
<gene>
    <name evidence="1" type="ORF">LCGC14_2226700</name>
</gene>
<name>A0A0F9D9F6_9ZZZZ</name>
<comment type="caution">
    <text evidence="1">The sequence shown here is derived from an EMBL/GenBank/DDBJ whole genome shotgun (WGS) entry which is preliminary data.</text>
</comment>
<dbReference type="AlphaFoldDB" id="A0A0F9D9F6"/>
<evidence type="ECO:0000313" key="1">
    <source>
        <dbReference type="EMBL" id="KKL58308.1"/>
    </source>
</evidence>
<protein>
    <submittedName>
        <fullName evidence="1">Uncharacterized protein</fullName>
    </submittedName>
</protein>
<organism evidence="1">
    <name type="scientific">marine sediment metagenome</name>
    <dbReference type="NCBI Taxonomy" id="412755"/>
    <lineage>
        <taxon>unclassified sequences</taxon>
        <taxon>metagenomes</taxon>
        <taxon>ecological metagenomes</taxon>
    </lineage>
</organism>
<proteinExistence type="predicted"/>
<reference evidence="1" key="1">
    <citation type="journal article" date="2015" name="Nature">
        <title>Complex archaea that bridge the gap between prokaryotes and eukaryotes.</title>
        <authorList>
            <person name="Spang A."/>
            <person name="Saw J.H."/>
            <person name="Jorgensen S.L."/>
            <person name="Zaremba-Niedzwiedzka K."/>
            <person name="Martijn J."/>
            <person name="Lind A.E."/>
            <person name="van Eijk R."/>
            <person name="Schleper C."/>
            <person name="Guy L."/>
            <person name="Ettema T.J."/>
        </authorList>
    </citation>
    <scope>NUCLEOTIDE SEQUENCE</scope>
</reference>